<accession>A0A7W3RMB3</accession>
<dbReference type="Proteomes" id="UP000577386">
    <property type="component" value="Unassembled WGS sequence"/>
</dbReference>
<keyword evidence="3" id="KW-1185">Reference proteome</keyword>
<dbReference type="AlphaFoldDB" id="A0A7W3RMB3"/>
<organism evidence="2 3">
    <name type="scientific">Streptomyces murinus</name>
    <dbReference type="NCBI Taxonomy" id="33900"/>
    <lineage>
        <taxon>Bacteria</taxon>
        <taxon>Bacillati</taxon>
        <taxon>Actinomycetota</taxon>
        <taxon>Actinomycetes</taxon>
        <taxon>Kitasatosporales</taxon>
        <taxon>Streptomycetaceae</taxon>
        <taxon>Streptomyces</taxon>
    </lineage>
</organism>
<gene>
    <name evidence="2" type="ORF">HDA42_004225</name>
</gene>
<dbReference type="GeneID" id="93975509"/>
<dbReference type="RefSeq" id="WP_233534072.1">
    <property type="nucleotide sequence ID" value="NZ_BAAAHW010000032.1"/>
</dbReference>
<dbReference type="EMBL" id="JACJIJ010000002">
    <property type="protein sequence ID" value="MBA9055047.1"/>
    <property type="molecule type" value="Genomic_DNA"/>
</dbReference>
<reference evidence="2 3" key="1">
    <citation type="submission" date="2020-08" db="EMBL/GenBank/DDBJ databases">
        <title>Sequencing the genomes of 1000 actinobacteria strains.</title>
        <authorList>
            <person name="Klenk H.-P."/>
        </authorList>
    </citation>
    <scope>NUCLEOTIDE SEQUENCE [LARGE SCALE GENOMIC DNA]</scope>
    <source>
        <strain evidence="2 3">DSM 41827</strain>
    </source>
</reference>
<proteinExistence type="predicted"/>
<evidence type="ECO:0000313" key="2">
    <source>
        <dbReference type="EMBL" id="MBA9055047.1"/>
    </source>
</evidence>
<evidence type="ECO:0000256" key="1">
    <source>
        <dbReference type="SAM" id="MobiDB-lite"/>
    </source>
</evidence>
<sequence length="169" mass="16083">MTSATASTGTRVRIAALAAGLVGALALTACGGGGGGDHSSTDPSSTASAAPAPSSSADGSKVSGASGKLQGSWLATSGGTIVALVINGKQAGIFATGGTVCSGTAGTESGMQMIHLTCAKGSKDRTTGMVDSVDGSSMKVTWSGKVGQETYTKAEGGKLPSGLPTAAAQ</sequence>
<protein>
    <submittedName>
        <fullName evidence="2">Uncharacterized protein</fullName>
    </submittedName>
</protein>
<comment type="caution">
    <text evidence="2">The sequence shown here is derived from an EMBL/GenBank/DDBJ whole genome shotgun (WGS) entry which is preliminary data.</text>
</comment>
<feature type="region of interest" description="Disordered" evidence="1">
    <location>
        <begin position="33"/>
        <end position="63"/>
    </location>
</feature>
<feature type="compositionally biased region" description="Low complexity" evidence="1">
    <location>
        <begin position="41"/>
        <end position="58"/>
    </location>
</feature>
<evidence type="ECO:0000313" key="3">
    <source>
        <dbReference type="Proteomes" id="UP000577386"/>
    </source>
</evidence>
<name>A0A7W3RMB3_STRMR</name>